<evidence type="ECO:0000313" key="2">
    <source>
        <dbReference type="EMBL" id="GAN45778.1"/>
    </source>
</evidence>
<accession>A0A0K8QRS5</accession>
<dbReference type="AlphaFoldDB" id="A0A0K8QRS5"/>
<evidence type="ECO:0000256" key="1">
    <source>
        <dbReference type="ARBA" id="ARBA00022679"/>
    </source>
</evidence>
<dbReference type="SMART" id="SM00028">
    <property type="entry name" value="TPR"/>
    <property type="match status" value="3"/>
</dbReference>
<evidence type="ECO:0000313" key="4">
    <source>
        <dbReference type="Proteomes" id="UP000253740"/>
    </source>
</evidence>
<dbReference type="InterPro" id="IPR027417">
    <property type="entry name" value="P-loop_NTPase"/>
</dbReference>
<dbReference type="InterPro" id="IPR019734">
    <property type="entry name" value="TPR_rpt"/>
</dbReference>
<keyword evidence="4" id="KW-1185">Reference proteome</keyword>
<dbReference type="EMBL" id="DF970243">
    <property type="protein sequence ID" value="GAP67097.1"/>
    <property type="molecule type" value="Genomic_DNA"/>
</dbReference>
<name>A0A0K8QRS5_9GAMM</name>
<dbReference type="Gene3D" id="1.25.40.10">
    <property type="entry name" value="Tetratricopeptide repeat domain"/>
    <property type="match status" value="2"/>
</dbReference>
<dbReference type="STRING" id="1475481.GCA_000953855_02463"/>
<organism evidence="3">
    <name type="scientific">Mizugakiibacter sediminis</name>
    <dbReference type="NCBI Taxonomy" id="1475481"/>
    <lineage>
        <taxon>Bacteria</taxon>
        <taxon>Pseudomonadati</taxon>
        <taxon>Pseudomonadota</taxon>
        <taxon>Gammaproteobacteria</taxon>
        <taxon>Lysobacterales</taxon>
        <taxon>Rhodanobacteraceae</taxon>
        <taxon>Mizugakiibacter</taxon>
    </lineage>
</organism>
<dbReference type="SUPFAM" id="SSF48452">
    <property type="entry name" value="TPR-like"/>
    <property type="match status" value="1"/>
</dbReference>
<gene>
    <name evidence="2" type="ORF">MBSD_2334</name>
    <name evidence="3" type="ORF">MBSD_n2413</name>
</gene>
<dbReference type="InterPro" id="IPR011990">
    <property type="entry name" value="TPR-like_helical_dom_sf"/>
</dbReference>
<reference evidence="2" key="1">
    <citation type="submission" date="2015-03" db="EMBL/GenBank/DDBJ databases">
        <title>Draft genome sequence of Mizugakiibacter sediminis skMP5.</title>
        <authorList>
            <person name="Watanabe T."/>
            <person name="Kojima H."/>
            <person name="Fukui M."/>
        </authorList>
    </citation>
    <scope>NUCLEOTIDE SEQUENCE</scope>
    <source>
        <strain evidence="2">SkMP5</strain>
    </source>
</reference>
<dbReference type="PANTHER" id="PTHR12788:SF10">
    <property type="entry name" value="PROTEIN-TYROSINE SULFOTRANSFERASE"/>
    <property type="match status" value="1"/>
</dbReference>
<reference evidence="3" key="2">
    <citation type="submission" date="2015-08" db="EMBL/GenBank/DDBJ databases">
        <title>Complete DNA Sequence of Pseudomonas syringae pv. actinidiae, the Causal Agent of Kiwifruit Canker Disease.</title>
        <authorList>
            <person name="Rikkerink E.H.A."/>
            <person name="Fineran P.C."/>
        </authorList>
    </citation>
    <scope>NUCLEOTIDE SEQUENCE</scope>
    <source>
        <strain evidence="3">SkMP5</strain>
    </source>
</reference>
<dbReference type="Proteomes" id="UP000253740">
    <property type="component" value="Unassembled WGS sequence"/>
</dbReference>
<keyword evidence="1 3" id="KW-0808">Transferase</keyword>
<protein>
    <submittedName>
        <fullName evidence="3">Sulfotransferase</fullName>
    </submittedName>
</protein>
<dbReference type="Pfam" id="PF14559">
    <property type="entry name" value="TPR_19"/>
    <property type="match status" value="1"/>
</dbReference>
<dbReference type="EMBL" id="DF952387">
    <property type="protein sequence ID" value="GAN45778.1"/>
    <property type="molecule type" value="Genomic_DNA"/>
</dbReference>
<dbReference type="InterPro" id="IPR026634">
    <property type="entry name" value="TPST-like"/>
</dbReference>
<dbReference type="GO" id="GO:0008476">
    <property type="term" value="F:protein-tyrosine sulfotransferase activity"/>
    <property type="evidence" value="ECO:0007669"/>
    <property type="project" value="InterPro"/>
</dbReference>
<dbReference type="PANTHER" id="PTHR12788">
    <property type="entry name" value="PROTEIN-TYROSINE SULFOTRANSFERASE 2"/>
    <property type="match status" value="1"/>
</dbReference>
<dbReference type="Pfam" id="PF13469">
    <property type="entry name" value="Sulfotransfer_3"/>
    <property type="match status" value="1"/>
</dbReference>
<evidence type="ECO:0000313" key="3">
    <source>
        <dbReference type="EMBL" id="GAP67097.1"/>
    </source>
</evidence>
<dbReference type="HOGENOM" id="CLU_017034_1_0_6"/>
<dbReference type="SUPFAM" id="SSF52540">
    <property type="entry name" value="P-loop containing nucleoside triphosphate hydrolases"/>
    <property type="match status" value="1"/>
</dbReference>
<proteinExistence type="predicted"/>
<dbReference type="Gene3D" id="3.40.50.300">
    <property type="entry name" value="P-loop containing nucleotide triphosphate hydrolases"/>
    <property type="match status" value="1"/>
</dbReference>
<sequence length="567" mass="61146">MSLSARTLEPSAASAEFRMDPTLPIAEDRAAADAAVGRFREIAALRGAQAGLEALRTDLLSAPAAAWVACARQLAAQGAAEIAVALLRTAPATLAAQPALRVALGEALWQAGAAGEAEATLRRVLAEDPERHPAALALARQLRNRGRLDAAVAVLEAACGPDAGLAVLLECALFMKQCQREARALALCEDALARGERDARLLALAGNLALALGRFEQARARLLEAIAQGVDFNEWQVPEALARAQRYRDPQHPDFARFEAWRGDPRLGPRARASLLFGLAKAYDDVGDYARAAALLREANALARSVSPWSRESWRAAIAARLAAPAPRVTASVASGCAPVFVVGLPRTGTTLVAELLGRHPHVRNRGELPVLGYVANRLRQSGREEDPAVLREAAELYLAHLRQDDAPARWYVDKDPLNFRYLDSVAALFPQARVVYCRRNRRDTALSIWSQMFGNPEYGFAGDFADIAAVAADCERLMAHWRRTLPLAIHVLDYEHLAAQPQATLDALGAFIGLPPFDLLAAPAPEGAAIASASLWQARQPVHQGSIGRWRHYAPYLPELAAAFPD</sequence>